<dbReference type="Proteomes" id="UP000472271">
    <property type="component" value="Chromosome 21"/>
</dbReference>
<accession>A0A672YGP7</accession>
<dbReference type="InterPro" id="IPR029021">
    <property type="entry name" value="Prot-tyrosine_phosphatase-like"/>
</dbReference>
<dbReference type="SUPFAM" id="SSF52799">
    <property type="entry name" value="(Phosphotyrosine protein) phosphatases II"/>
    <property type="match status" value="1"/>
</dbReference>
<feature type="region of interest" description="Disordered" evidence="1">
    <location>
        <begin position="1"/>
        <end position="22"/>
    </location>
</feature>
<dbReference type="Gene3D" id="3.90.190.10">
    <property type="entry name" value="Protein tyrosine phosphatase superfamily"/>
    <property type="match status" value="1"/>
</dbReference>
<dbReference type="Ensembl" id="ENSSORT00005003833.1">
    <property type="protein sequence ID" value="ENSSORP00005003725.1"/>
    <property type="gene ID" value="ENSSORG00005002239.1"/>
</dbReference>
<feature type="domain" description="Phosphatase tensin-type" evidence="2">
    <location>
        <begin position="60"/>
        <end position="168"/>
    </location>
</feature>
<evidence type="ECO:0000313" key="3">
    <source>
        <dbReference type="Ensembl" id="ENSSORP00005003725.1"/>
    </source>
</evidence>
<dbReference type="InParanoid" id="A0A672YGP7"/>
<reference evidence="3" key="1">
    <citation type="submission" date="2019-06" db="EMBL/GenBank/DDBJ databases">
        <authorList>
            <consortium name="Wellcome Sanger Institute Data Sharing"/>
        </authorList>
    </citation>
    <scope>NUCLEOTIDE SEQUENCE [LARGE SCALE GENOMIC DNA]</scope>
</reference>
<reference evidence="3" key="3">
    <citation type="submission" date="2025-09" db="UniProtKB">
        <authorList>
            <consortium name="Ensembl"/>
        </authorList>
    </citation>
    <scope>IDENTIFICATION</scope>
</reference>
<organism evidence="3 4">
    <name type="scientific">Sphaeramia orbicularis</name>
    <name type="common">orbiculate cardinalfish</name>
    <dbReference type="NCBI Taxonomy" id="375764"/>
    <lineage>
        <taxon>Eukaryota</taxon>
        <taxon>Metazoa</taxon>
        <taxon>Chordata</taxon>
        <taxon>Craniata</taxon>
        <taxon>Vertebrata</taxon>
        <taxon>Euteleostomi</taxon>
        <taxon>Actinopterygii</taxon>
        <taxon>Neopterygii</taxon>
        <taxon>Teleostei</taxon>
        <taxon>Neoteleostei</taxon>
        <taxon>Acanthomorphata</taxon>
        <taxon>Gobiaria</taxon>
        <taxon>Kurtiformes</taxon>
        <taxon>Apogonoidei</taxon>
        <taxon>Apogonidae</taxon>
        <taxon>Apogoninae</taxon>
        <taxon>Sphaeramia</taxon>
    </lineage>
</organism>
<dbReference type="PROSITE" id="PS51181">
    <property type="entry name" value="PPASE_TENSIN"/>
    <property type="match status" value="1"/>
</dbReference>
<evidence type="ECO:0000256" key="1">
    <source>
        <dbReference type="SAM" id="MobiDB-lite"/>
    </source>
</evidence>
<dbReference type="InterPro" id="IPR051484">
    <property type="entry name" value="Tensin_PTEN_phosphatase"/>
</dbReference>
<dbReference type="InterPro" id="IPR029023">
    <property type="entry name" value="Tensin_phosphatase"/>
</dbReference>
<reference evidence="3" key="2">
    <citation type="submission" date="2025-08" db="UniProtKB">
        <authorList>
            <consortium name="Ensembl"/>
        </authorList>
    </citation>
    <scope>IDENTIFICATION</scope>
</reference>
<name>A0A672YGP7_9TELE</name>
<dbReference type="PANTHER" id="PTHR45734">
    <property type="entry name" value="TENSIN"/>
    <property type="match status" value="1"/>
</dbReference>
<keyword evidence="4" id="KW-1185">Reference proteome</keyword>
<dbReference type="GO" id="GO:0005925">
    <property type="term" value="C:focal adhesion"/>
    <property type="evidence" value="ECO:0007669"/>
    <property type="project" value="TreeGrafter"/>
</dbReference>
<dbReference type="GO" id="GO:0010761">
    <property type="term" value="P:fibroblast migration"/>
    <property type="evidence" value="ECO:0007669"/>
    <property type="project" value="TreeGrafter"/>
</dbReference>
<dbReference type="AlphaFoldDB" id="A0A672YGP7"/>
<sequence length="179" mass="19895">MPTGSGRAQPEGATWARPPVDSPPTEGIVGAGCNVDWVALLGHGMSPRWEGRSRSLSSSLQVLEENYDLDLVYVTERIICVSFPSVVEENSYSCNLREVASMLRSKHGHNYLLFNLSEKRSDINQLHPKVLDCGWPDHHAPALEKVCTICKAMDTWMSADTHNVVVLHNQVSLRGWSLE</sequence>
<dbReference type="PANTHER" id="PTHR45734:SF3">
    <property type="entry name" value="TENSIN-1"/>
    <property type="match status" value="1"/>
</dbReference>
<evidence type="ECO:0000259" key="2">
    <source>
        <dbReference type="PROSITE" id="PS51181"/>
    </source>
</evidence>
<evidence type="ECO:0000313" key="4">
    <source>
        <dbReference type="Proteomes" id="UP000472271"/>
    </source>
</evidence>
<proteinExistence type="predicted"/>
<protein>
    <recommendedName>
        <fullName evidence="2">Phosphatase tensin-type domain-containing protein</fullName>
    </recommendedName>
</protein>